<evidence type="ECO:0000256" key="3">
    <source>
        <dbReference type="PROSITE-ProRule" id="PRU00175"/>
    </source>
</evidence>
<dbReference type="PANTHER" id="PTHR46400:SF5">
    <property type="entry name" value="RING-TYPE DOMAIN-CONTAINING PROTEIN"/>
    <property type="match status" value="1"/>
</dbReference>
<evidence type="ECO:0000313" key="6">
    <source>
        <dbReference type="EMBL" id="KAH3877289.1"/>
    </source>
</evidence>
<feature type="region of interest" description="Disordered" evidence="4">
    <location>
        <begin position="20"/>
        <end position="57"/>
    </location>
</feature>
<dbReference type="Proteomes" id="UP000828390">
    <property type="component" value="Unassembled WGS sequence"/>
</dbReference>
<dbReference type="InterPro" id="IPR033276">
    <property type="entry name" value="BB"/>
</dbReference>
<dbReference type="AlphaFoldDB" id="A0A9D4RQL8"/>
<keyword evidence="7" id="KW-1185">Reference proteome</keyword>
<gene>
    <name evidence="6" type="ORF">DPMN_001152</name>
</gene>
<dbReference type="PANTHER" id="PTHR46400">
    <property type="entry name" value="RING/U-BOX SUPERFAMILY PROTEIN"/>
    <property type="match status" value="1"/>
</dbReference>
<dbReference type="GO" id="GO:0016567">
    <property type="term" value="P:protein ubiquitination"/>
    <property type="evidence" value="ECO:0007669"/>
    <property type="project" value="InterPro"/>
</dbReference>
<dbReference type="Pfam" id="PF13639">
    <property type="entry name" value="zf-RING_2"/>
    <property type="match status" value="1"/>
</dbReference>
<dbReference type="GO" id="GO:0004842">
    <property type="term" value="F:ubiquitin-protein transferase activity"/>
    <property type="evidence" value="ECO:0007669"/>
    <property type="project" value="InterPro"/>
</dbReference>
<accession>A0A9D4RQL8</accession>
<keyword evidence="1 3" id="KW-0863">Zinc-finger</keyword>
<dbReference type="GO" id="GO:0008270">
    <property type="term" value="F:zinc ion binding"/>
    <property type="evidence" value="ECO:0007669"/>
    <property type="project" value="UniProtKB-KW"/>
</dbReference>
<dbReference type="GO" id="GO:0046621">
    <property type="term" value="P:negative regulation of organ growth"/>
    <property type="evidence" value="ECO:0007669"/>
    <property type="project" value="InterPro"/>
</dbReference>
<evidence type="ECO:0000313" key="7">
    <source>
        <dbReference type="Proteomes" id="UP000828390"/>
    </source>
</evidence>
<evidence type="ECO:0000259" key="5">
    <source>
        <dbReference type="PROSITE" id="PS50089"/>
    </source>
</evidence>
<keyword evidence="2" id="KW-0862">Zinc</keyword>
<comment type="caution">
    <text evidence="6">The sequence shown here is derived from an EMBL/GenBank/DDBJ whole genome shotgun (WGS) entry which is preliminary data.</text>
</comment>
<dbReference type="PROSITE" id="PS50089">
    <property type="entry name" value="ZF_RING_2"/>
    <property type="match status" value="1"/>
</dbReference>
<keyword evidence="1 3" id="KW-0479">Metal-binding</keyword>
<organism evidence="6 7">
    <name type="scientific">Dreissena polymorpha</name>
    <name type="common">Zebra mussel</name>
    <name type="synonym">Mytilus polymorpha</name>
    <dbReference type="NCBI Taxonomy" id="45954"/>
    <lineage>
        <taxon>Eukaryota</taxon>
        <taxon>Metazoa</taxon>
        <taxon>Spiralia</taxon>
        <taxon>Lophotrochozoa</taxon>
        <taxon>Mollusca</taxon>
        <taxon>Bivalvia</taxon>
        <taxon>Autobranchia</taxon>
        <taxon>Heteroconchia</taxon>
        <taxon>Euheterodonta</taxon>
        <taxon>Imparidentia</taxon>
        <taxon>Neoheterodontei</taxon>
        <taxon>Myida</taxon>
        <taxon>Dreissenoidea</taxon>
        <taxon>Dreissenidae</taxon>
        <taxon>Dreissena</taxon>
    </lineage>
</organism>
<evidence type="ECO:0000256" key="4">
    <source>
        <dbReference type="SAM" id="MobiDB-lite"/>
    </source>
</evidence>
<feature type="domain" description="RING-type" evidence="5">
    <location>
        <begin position="161"/>
        <end position="202"/>
    </location>
</feature>
<dbReference type="EMBL" id="JAIWYP010000001">
    <property type="protein sequence ID" value="KAH3877289.1"/>
    <property type="molecule type" value="Genomic_DNA"/>
</dbReference>
<dbReference type="SUPFAM" id="SSF57850">
    <property type="entry name" value="RING/U-box"/>
    <property type="match status" value="1"/>
</dbReference>
<evidence type="ECO:0000256" key="2">
    <source>
        <dbReference type="ARBA" id="ARBA00022833"/>
    </source>
</evidence>
<protein>
    <recommendedName>
        <fullName evidence="5">RING-type domain-containing protein</fullName>
    </recommendedName>
</protein>
<evidence type="ECO:0000256" key="1">
    <source>
        <dbReference type="ARBA" id="ARBA00022771"/>
    </source>
</evidence>
<sequence>MKPWRGLLNKMYRMRELDSQSASLLSKQSHIRRGRRDHQLKTRSTDNSRSGADSISSGFKKLRDNFLTSKPVGLLKEIFQNTTEVGVSTTAHNENPNPTIPVNQLSITPRQLQEDDVIPEGQNYEQMQQLEDVSMGLSFETRSRLPRQTYEQNSQGNSDECVICGDKYQIGDVQMSLPCFDRYHEKCIDKWLQKNRQCPTCRQDVALTEYFEANHLAQAGYFEANHLVKAGYFEANHLVPTDYFGANRLVPAGNIEANHLVQADYFEANHLVPAGNLEANHLVPAGYFEANHLVPADYFEANHLVPAVFFEAKYLVAAGYFEANHLVPAGDFEANHLVPVPADYFEANHLVQADYFEAISLVPAGYL</sequence>
<feature type="compositionally biased region" description="Basic and acidic residues" evidence="4">
    <location>
        <begin position="37"/>
        <end position="46"/>
    </location>
</feature>
<proteinExistence type="predicted"/>
<reference evidence="6" key="1">
    <citation type="journal article" date="2019" name="bioRxiv">
        <title>The Genome of the Zebra Mussel, Dreissena polymorpha: A Resource for Invasive Species Research.</title>
        <authorList>
            <person name="McCartney M.A."/>
            <person name="Auch B."/>
            <person name="Kono T."/>
            <person name="Mallez S."/>
            <person name="Zhang Y."/>
            <person name="Obille A."/>
            <person name="Becker A."/>
            <person name="Abrahante J.E."/>
            <person name="Garbe J."/>
            <person name="Badalamenti J.P."/>
            <person name="Herman A."/>
            <person name="Mangelson H."/>
            <person name="Liachko I."/>
            <person name="Sullivan S."/>
            <person name="Sone E.D."/>
            <person name="Koren S."/>
            <person name="Silverstein K.A.T."/>
            <person name="Beckman K.B."/>
            <person name="Gohl D.M."/>
        </authorList>
    </citation>
    <scope>NUCLEOTIDE SEQUENCE</scope>
    <source>
        <strain evidence="6">Duluth1</strain>
        <tissue evidence="6">Whole animal</tissue>
    </source>
</reference>
<dbReference type="InterPro" id="IPR001841">
    <property type="entry name" value="Znf_RING"/>
</dbReference>
<dbReference type="Gene3D" id="3.30.40.10">
    <property type="entry name" value="Zinc/RING finger domain, C3HC4 (zinc finger)"/>
    <property type="match status" value="1"/>
</dbReference>
<dbReference type="InterPro" id="IPR013083">
    <property type="entry name" value="Znf_RING/FYVE/PHD"/>
</dbReference>
<reference evidence="6" key="2">
    <citation type="submission" date="2020-11" db="EMBL/GenBank/DDBJ databases">
        <authorList>
            <person name="McCartney M.A."/>
            <person name="Auch B."/>
            <person name="Kono T."/>
            <person name="Mallez S."/>
            <person name="Becker A."/>
            <person name="Gohl D.M."/>
            <person name="Silverstein K.A.T."/>
            <person name="Koren S."/>
            <person name="Bechman K.B."/>
            <person name="Herman A."/>
            <person name="Abrahante J.E."/>
            <person name="Garbe J."/>
        </authorList>
    </citation>
    <scope>NUCLEOTIDE SEQUENCE</scope>
    <source>
        <strain evidence="6">Duluth1</strain>
        <tissue evidence="6">Whole animal</tissue>
    </source>
</reference>
<feature type="compositionally biased region" description="Polar residues" evidence="4">
    <location>
        <begin position="47"/>
        <end position="57"/>
    </location>
</feature>
<name>A0A9D4RQL8_DREPO</name>